<comment type="function">
    <text evidence="10">DNA-dependent ATPase and 3'-5' DNA helicase that may be involved in repair of stalled replication forks.</text>
</comment>
<evidence type="ECO:0000259" key="11">
    <source>
        <dbReference type="PROSITE" id="PS51192"/>
    </source>
</evidence>
<dbReference type="Gene3D" id="1.10.150.20">
    <property type="entry name" value="5' to 3' exonuclease, C-terminal subdomain"/>
    <property type="match status" value="1"/>
</dbReference>
<dbReference type="SUPFAM" id="SSF52540">
    <property type="entry name" value="P-loop containing nucleoside triphosphate hydrolases"/>
    <property type="match status" value="1"/>
</dbReference>
<evidence type="ECO:0000259" key="12">
    <source>
        <dbReference type="PROSITE" id="PS51194"/>
    </source>
</evidence>
<dbReference type="SUPFAM" id="SSF158702">
    <property type="entry name" value="Sec63 N-terminal domain-like"/>
    <property type="match status" value="1"/>
</dbReference>
<proteinExistence type="inferred from homology"/>
<evidence type="ECO:0000256" key="1">
    <source>
        <dbReference type="ARBA" id="ARBA00022741"/>
    </source>
</evidence>
<evidence type="ECO:0000313" key="13">
    <source>
        <dbReference type="EMBL" id="EET90255.1"/>
    </source>
</evidence>
<dbReference type="Pfam" id="PF00271">
    <property type="entry name" value="Helicase_C"/>
    <property type="match status" value="1"/>
</dbReference>
<dbReference type="GO" id="GO:0043138">
    <property type="term" value="F:3'-5' DNA helicase activity"/>
    <property type="evidence" value="ECO:0007669"/>
    <property type="project" value="UniProtKB-UniRule"/>
</dbReference>
<keyword evidence="1 10" id="KW-0547">Nucleotide-binding</keyword>
<keyword evidence="8 10" id="KW-0413">Isomerase</keyword>
<reference evidence="13 14" key="2">
    <citation type="journal article" date="2010" name="Proc. Natl. Acad. Sci. U.S.A.">
        <title>Enigmatic, ultrasmall, uncultivated Archaea.</title>
        <authorList>
            <person name="Baker B.J."/>
            <person name="Comolli L.R."/>
            <person name="Dick G.J."/>
            <person name="Hauser L.J."/>
            <person name="Hyatt D."/>
            <person name="Dill B.D."/>
            <person name="Land M.L."/>
            <person name="Verberkmoes N.C."/>
            <person name="Hettich R.L."/>
            <person name="Banfield J.F."/>
        </authorList>
    </citation>
    <scope>NUCLEOTIDE SEQUENCE [LARGE SCALE GENOMIC DNA]</scope>
    <source>
        <strain evidence="13">ARMAN-2</strain>
    </source>
</reference>
<evidence type="ECO:0000256" key="3">
    <source>
        <dbReference type="ARBA" id="ARBA00022801"/>
    </source>
</evidence>
<evidence type="ECO:0000256" key="6">
    <source>
        <dbReference type="ARBA" id="ARBA00023125"/>
    </source>
</evidence>
<comment type="catalytic activity">
    <reaction evidence="10">
        <text>ATP + H2O = ADP + phosphate + H(+)</text>
        <dbReference type="Rhea" id="RHEA:13065"/>
        <dbReference type="ChEBI" id="CHEBI:15377"/>
        <dbReference type="ChEBI" id="CHEBI:15378"/>
        <dbReference type="ChEBI" id="CHEBI:30616"/>
        <dbReference type="ChEBI" id="CHEBI:43474"/>
        <dbReference type="ChEBI" id="CHEBI:456216"/>
        <dbReference type="EC" id="5.6.2.4"/>
    </reaction>
</comment>
<evidence type="ECO:0000313" key="14">
    <source>
        <dbReference type="Proteomes" id="UP000332487"/>
    </source>
</evidence>
<keyword evidence="6 10" id="KW-0238">DNA-binding</keyword>
<reference evidence="13 14" key="1">
    <citation type="journal article" date="2009" name="Genome Biol.">
        <title>Community-wide analysis of microbial genome sequence signatures.</title>
        <authorList>
            <person name="Dick G.J."/>
            <person name="Andersson A.F."/>
            <person name="Baker B.J."/>
            <person name="Simmons S.L."/>
            <person name="Thomas B.C."/>
            <person name="Yelton A.P."/>
            <person name="Banfield J.F."/>
        </authorList>
    </citation>
    <scope>NUCLEOTIDE SEQUENCE [LARGE SCALE GENOMIC DNA]</scope>
    <source>
        <strain evidence="13">ARMAN-2</strain>
    </source>
</reference>
<sequence>MQLSDLKGAIPNEMIESLRSRGINEFTPPQAESIRAGVASGASVVVASPTASGKTLVAEIACVSTILSRGKKAVYVAPMRALVNEKFSEFKEAYPYLKAAISTGDFDSSDQWLADYELIFVSTEKLDSLMRHRMEWVNSVGCIIFDEVHLLGDQYRGPTLELLMTKLKDLRGIQIVALSATIGNADEIADWLGARLVISDYRPVKLLKGAVASGKIYYVDGDRLAEGTMELRGEADTNEERVLEDTLLLGKQALVFYSTKRNAEAGSQRLSKISERFISEDERKSLAKIGNAVLNVLDKPTQQCVKLSEVLLHGAAFHHSGLLPAQRNYIESAFKSGQIKVVCSTTTLGFGVNMPAHTVLIRDISRHNGYTSERIGVNEVLQLLGRAGRPKYDTEGRALISAGSEGMAADLVNEYLVAEPEPIYSNLGILPILRMHILSFIAEGFLDSMQGINEFLSKTFYSHQYGSDSRMRGIVREVLGNLHEWDFIEDVGGQLRATRIGKRISELYIDPLSAKWMADTLQSGLDEIGALYLICNTVEMRPYVKITEDAELQFVAYRKMNYSSAIYETEDTKYGYYDPLAAFGTALMLEDWISETDENSIMKKYRTTPGALYSKLTNADWMIYAAIELSKLLHRSSRELVDIRVRLRYGIKDELLDLVRLEQIGRVRARRLYDSGIRSVKEIRVKKDEVVKILGREIAEKVFSQLDM</sequence>
<dbReference type="PANTHER" id="PTHR47961:SF10">
    <property type="entry name" value="ATP-DEPENDENT DNA HELICASE HEL308"/>
    <property type="match status" value="1"/>
</dbReference>
<evidence type="ECO:0000256" key="7">
    <source>
        <dbReference type="ARBA" id="ARBA00023204"/>
    </source>
</evidence>
<gene>
    <name evidence="10" type="primary">hel308</name>
    <name evidence="13" type="ORF">UNLARM2_0284</name>
</gene>
<evidence type="ECO:0000256" key="9">
    <source>
        <dbReference type="ARBA" id="ARBA00034617"/>
    </source>
</evidence>
<keyword evidence="7 10" id="KW-0234">DNA repair</keyword>
<dbReference type="InterPro" id="IPR027417">
    <property type="entry name" value="P-loop_NTPase"/>
</dbReference>
<dbReference type="GO" id="GO:0016887">
    <property type="term" value="F:ATP hydrolysis activity"/>
    <property type="evidence" value="ECO:0007669"/>
    <property type="project" value="RHEA"/>
</dbReference>
<dbReference type="HAMAP" id="MF_00442">
    <property type="entry name" value="Helicase_Hel308"/>
    <property type="match status" value="1"/>
</dbReference>
<dbReference type="CDD" id="cd18795">
    <property type="entry name" value="SF2_C_Ski2"/>
    <property type="match status" value="1"/>
</dbReference>
<keyword evidence="14" id="KW-1185">Reference proteome</keyword>
<keyword evidence="2 10" id="KW-0227">DNA damage</keyword>
<dbReference type="EC" id="5.6.2.4" evidence="10"/>
<comment type="subunit">
    <text evidence="10">Monomer.</text>
</comment>
<comment type="similarity">
    <text evidence="10">Belongs to the helicase family. Hel308 subfamily.</text>
</comment>
<accession>C7DGT4</accession>
<dbReference type="Gene3D" id="1.10.3380.30">
    <property type="match status" value="1"/>
</dbReference>
<evidence type="ECO:0000256" key="10">
    <source>
        <dbReference type="HAMAP-Rule" id="MF_00442"/>
    </source>
</evidence>
<dbReference type="PROSITE" id="PS51192">
    <property type="entry name" value="HELICASE_ATP_BIND_1"/>
    <property type="match status" value="1"/>
</dbReference>
<dbReference type="InterPro" id="IPR001650">
    <property type="entry name" value="Helicase_C-like"/>
</dbReference>
<dbReference type="GO" id="GO:0006281">
    <property type="term" value="P:DNA repair"/>
    <property type="evidence" value="ECO:0007669"/>
    <property type="project" value="UniProtKB-UniRule"/>
</dbReference>
<dbReference type="InterPro" id="IPR011545">
    <property type="entry name" value="DEAD/DEAH_box_helicase_dom"/>
</dbReference>
<comment type="catalytic activity">
    <reaction evidence="9 10">
        <text>Couples ATP hydrolysis with the unwinding of duplex DNA by translocating in the 3'-5' direction.</text>
        <dbReference type="EC" id="5.6.2.4"/>
    </reaction>
</comment>
<dbReference type="InterPro" id="IPR022965">
    <property type="entry name" value="Helicase_Hel308"/>
</dbReference>
<organism evidence="13 14">
    <name type="scientific">Candidatus Micrarchaeum acidiphilum ARMAN-2</name>
    <dbReference type="NCBI Taxonomy" id="425595"/>
    <lineage>
        <taxon>Archaea</taxon>
        <taxon>Candidatus Micrarchaeota</taxon>
        <taxon>Candidatus Micrarchaeia</taxon>
        <taxon>Candidatus Micrarchaeales</taxon>
        <taxon>Candidatus Micrarchaeaceae</taxon>
        <taxon>Candidatus Micrarchaeum</taxon>
    </lineage>
</organism>
<name>C7DGT4_MICA2</name>
<dbReference type="GO" id="GO:0003677">
    <property type="term" value="F:DNA binding"/>
    <property type="evidence" value="ECO:0007669"/>
    <property type="project" value="UniProtKB-UniRule"/>
</dbReference>
<evidence type="ECO:0000256" key="5">
    <source>
        <dbReference type="ARBA" id="ARBA00022840"/>
    </source>
</evidence>
<dbReference type="Proteomes" id="UP000332487">
    <property type="component" value="Unassembled WGS sequence"/>
</dbReference>
<keyword evidence="3 10" id="KW-0378">Hydrolase</keyword>
<evidence type="ECO:0000256" key="8">
    <source>
        <dbReference type="ARBA" id="ARBA00023235"/>
    </source>
</evidence>
<dbReference type="InterPro" id="IPR036390">
    <property type="entry name" value="WH_DNA-bd_sf"/>
</dbReference>
<dbReference type="SMART" id="SM00487">
    <property type="entry name" value="DEXDc"/>
    <property type="match status" value="1"/>
</dbReference>
<dbReference type="GO" id="GO:0005524">
    <property type="term" value="F:ATP binding"/>
    <property type="evidence" value="ECO:0007669"/>
    <property type="project" value="UniProtKB-UniRule"/>
</dbReference>
<evidence type="ECO:0000256" key="4">
    <source>
        <dbReference type="ARBA" id="ARBA00022806"/>
    </source>
</evidence>
<keyword evidence="4 10" id="KW-0347">Helicase</keyword>
<dbReference type="PANTHER" id="PTHR47961">
    <property type="entry name" value="DNA POLYMERASE THETA, PUTATIVE (AFU_ORTHOLOGUE AFUA_1G05260)-RELATED"/>
    <property type="match status" value="1"/>
</dbReference>
<dbReference type="AlphaFoldDB" id="C7DGT4"/>
<dbReference type="SMART" id="SM00490">
    <property type="entry name" value="HELICc"/>
    <property type="match status" value="1"/>
</dbReference>
<dbReference type="InterPro" id="IPR048772">
    <property type="entry name" value="Hel308-like_dom4"/>
</dbReference>
<protein>
    <recommendedName>
        <fullName evidence="10">ATP-dependent DNA helicase Hel308</fullName>
        <ecNumber evidence="10">5.6.2.4</ecNumber>
    </recommendedName>
    <alternativeName>
        <fullName evidence="10">DNA 3'-5' helicase Hel308</fullName>
    </alternativeName>
</protein>
<keyword evidence="5 10" id="KW-0067">ATP-binding</keyword>
<feature type="domain" description="Helicase ATP-binding" evidence="11">
    <location>
        <begin position="35"/>
        <end position="200"/>
    </location>
</feature>
<feature type="binding site" evidence="10">
    <location>
        <position position="30"/>
    </location>
    <ligand>
        <name>ATP</name>
        <dbReference type="ChEBI" id="CHEBI:30616"/>
    </ligand>
</feature>
<evidence type="ECO:0000256" key="2">
    <source>
        <dbReference type="ARBA" id="ARBA00022763"/>
    </source>
</evidence>
<feature type="domain" description="Helicase C-terminal" evidence="12">
    <location>
        <begin position="242"/>
        <end position="438"/>
    </location>
</feature>
<dbReference type="InterPro" id="IPR050474">
    <property type="entry name" value="Hel308_SKI2-like"/>
</dbReference>
<dbReference type="PROSITE" id="PS51194">
    <property type="entry name" value="HELICASE_CTER"/>
    <property type="match status" value="1"/>
</dbReference>
<dbReference type="Pfam" id="PF21280">
    <property type="entry name" value="Helicase_dom4_arc"/>
    <property type="match status" value="1"/>
</dbReference>
<dbReference type="SUPFAM" id="SSF46785">
    <property type="entry name" value="Winged helix' DNA-binding domain"/>
    <property type="match status" value="1"/>
</dbReference>
<dbReference type="Gene3D" id="3.40.50.300">
    <property type="entry name" value="P-loop containing nucleotide triphosphate hydrolases"/>
    <property type="match status" value="2"/>
</dbReference>
<dbReference type="EMBL" id="GG697239">
    <property type="protein sequence ID" value="EET90255.1"/>
    <property type="molecule type" value="Genomic_DNA"/>
</dbReference>
<dbReference type="Pfam" id="PF00270">
    <property type="entry name" value="DEAD"/>
    <property type="match status" value="1"/>
</dbReference>
<dbReference type="InterPro" id="IPR014001">
    <property type="entry name" value="Helicase_ATP-bd"/>
</dbReference>